<sequence length="354" mass="40340">MCSYSADQSSRGSGGIGHRALSICRIQLVEGFFLRHYRLEFCTKNRARQTSPVDDNALSRAFATKVREWIQKLGYSADKTDVFVETIPKKKINARGKQTMWVKCGRQKKQRATATLLADSDGNNFSSFILLKSKPPTSEEPSSLHFDSSRFRSRAMYRDQEAPGRKRRAILWQLDCVVEHRDDYRVNAVHLWRPHDHKRVILLLLDLLSGHWKDEVQAYAVREDSAQIQATCKVDVESYAQLASHNRGSDAFLMFPPDRGDIAHWISQSWLASLHVPLSLFCVLWLFVQFYSVVEEEPDVDDTTNLVTQLQTCVLFDSQVGYVSVVADVVDFTIKMSNSTLTHLLLNKVNTPAL</sequence>
<dbReference type="EMBL" id="FR824163">
    <property type="protein sequence ID" value="CCA21303.1"/>
    <property type="molecule type" value="Genomic_DNA"/>
</dbReference>
<dbReference type="HOGENOM" id="CLU_783932_0_0_1"/>
<reference evidence="1" key="2">
    <citation type="submission" date="2011-02" db="EMBL/GenBank/DDBJ databases">
        <authorList>
            <person name="MacLean D."/>
        </authorList>
    </citation>
    <scope>NUCLEOTIDE SEQUENCE</scope>
</reference>
<dbReference type="AlphaFoldDB" id="F0WJ57"/>
<gene>
    <name evidence="1" type="primary">AlNc14C118G6588</name>
    <name evidence="1" type="ORF">ALNC14_074460</name>
</gene>
<protein>
    <submittedName>
        <fullName evidence="1">AlNc14C118G6588 protein</fullName>
    </submittedName>
</protein>
<evidence type="ECO:0000313" key="1">
    <source>
        <dbReference type="EMBL" id="CCA21303.1"/>
    </source>
</evidence>
<proteinExistence type="predicted"/>
<name>F0WJ57_9STRA</name>
<accession>F0WJ57</accession>
<reference evidence="1" key="1">
    <citation type="journal article" date="2011" name="PLoS Biol.">
        <title>Gene gain and loss during evolution of obligate parasitism in the white rust pathogen of Arabidopsis thaliana.</title>
        <authorList>
            <person name="Kemen E."/>
            <person name="Gardiner A."/>
            <person name="Schultz-Larsen T."/>
            <person name="Kemen A.C."/>
            <person name="Balmuth A.L."/>
            <person name="Robert-Seilaniantz A."/>
            <person name="Bailey K."/>
            <person name="Holub E."/>
            <person name="Studholme D.J."/>
            <person name="Maclean D."/>
            <person name="Jones J.D."/>
        </authorList>
    </citation>
    <scope>NUCLEOTIDE SEQUENCE</scope>
</reference>
<organism evidence="1">
    <name type="scientific">Albugo laibachii Nc14</name>
    <dbReference type="NCBI Taxonomy" id="890382"/>
    <lineage>
        <taxon>Eukaryota</taxon>
        <taxon>Sar</taxon>
        <taxon>Stramenopiles</taxon>
        <taxon>Oomycota</taxon>
        <taxon>Peronosporomycetes</taxon>
        <taxon>Albuginales</taxon>
        <taxon>Albuginaceae</taxon>
        <taxon>Albugo</taxon>
    </lineage>
</organism>